<evidence type="ECO:0000256" key="4">
    <source>
        <dbReference type="ARBA" id="ARBA00022723"/>
    </source>
</evidence>
<dbReference type="SFLD" id="SFLDG01138">
    <property type="entry name" value="C1.6.2:_Deoxy-d-mannose-octulo"/>
    <property type="match status" value="1"/>
</dbReference>
<dbReference type="NCBIfam" id="TIGR01670">
    <property type="entry name" value="KdsC-phosphatas"/>
    <property type="match status" value="1"/>
</dbReference>
<organism evidence="7 8">
    <name type="scientific">Coprococcus hominis</name>
    <name type="common">ex Arizal et al. 2022</name>
    <dbReference type="NCBI Taxonomy" id="2881262"/>
    <lineage>
        <taxon>Bacteria</taxon>
        <taxon>Bacillati</taxon>
        <taxon>Bacillota</taxon>
        <taxon>Clostridia</taxon>
        <taxon>Lachnospirales</taxon>
        <taxon>Lachnospiraceae</taxon>
        <taxon>Coprococcus</taxon>
    </lineage>
</organism>
<dbReference type="SUPFAM" id="SSF56784">
    <property type="entry name" value="HAD-like"/>
    <property type="match status" value="1"/>
</dbReference>
<keyword evidence="4" id="KW-0479">Metal-binding</keyword>
<dbReference type="PANTHER" id="PTHR21485:SF3">
    <property type="entry name" value="N-ACYLNEURAMINATE CYTIDYLYLTRANSFERASE"/>
    <property type="match status" value="1"/>
</dbReference>
<evidence type="ECO:0000313" key="8">
    <source>
        <dbReference type="Proteomes" id="UP001198495"/>
    </source>
</evidence>
<protein>
    <submittedName>
        <fullName evidence="7">HAD hydrolase family protein</fullName>
    </submittedName>
</protein>
<keyword evidence="6" id="KW-0460">Magnesium</keyword>
<gene>
    <name evidence="7" type="ORF">LKD28_07365</name>
</gene>
<sequence>MYTSYYMNGNLKIPNIQSNALSTIKYMVIDIDGTLTDGGIYYDEQGNEFKKFNTKDAAGFFTAKACGIFTVVITGRRCQATERRMKEMQVDLLEQGIVDKVGYLKKFIGDRNINFNELAYMGDDLNDYMGMELAGFKACPSDAADEIKEIVDYISTKKGGEGAFRDVMQYILRQRGQWEQAYKNCYHII</sequence>
<comment type="caution">
    <text evidence="7">The sequence shown here is derived from an EMBL/GenBank/DDBJ whole genome shotgun (WGS) entry which is preliminary data.</text>
</comment>
<keyword evidence="8" id="KW-1185">Reference proteome</keyword>
<comment type="subunit">
    <text evidence="3">Homotetramer.</text>
</comment>
<dbReference type="Pfam" id="PF08282">
    <property type="entry name" value="Hydrolase_3"/>
    <property type="match status" value="1"/>
</dbReference>
<evidence type="ECO:0000256" key="3">
    <source>
        <dbReference type="ARBA" id="ARBA00011881"/>
    </source>
</evidence>
<evidence type="ECO:0000256" key="5">
    <source>
        <dbReference type="ARBA" id="ARBA00022801"/>
    </source>
</evidence>
<proteinExistence type="inferred from homology"/>
<evidence type="ECO:0000256" key="6">
    <source>
        <dbReference type="ARBA" id="ARBA00022842"/>
    </source>
</evidence>
<dbReference type="PIRSF" id="PIRSF006118">
    <property type="entry name" value="KDO8-P_Ptase"/>
    <property type="match status" value="1"/>
</dbReference>
<keyword evidence="5 7" id="KW-0378">Hydrolase</keyword>
<dbReference type="InterPro" id="IPR023214">
    <property type="entry name" value="HAD_sf"/>
</dbReference>
<dbReference type="SFLD" id="SFLDS00003">
    <property type="entry name" value="Haloacid_Dehalogenase"/>
    <property type="match status" value="1"/>
</dbReference>
<comment type="cofactor">
    <cofactor evidence="1">
        <name>Mg(2+)</name>
        <dbReference type="ChEBI" id="CHEBI:18420"/>
    </cofactor>
</comment>
<dbReference type="PANTHER" id="PTHR21485">
    <property type="entry name" value="HAD SUPERFAMILY MEMBERS CMAS AND KDSC"/>
    <property type="match status" value="1"/>
</dbReference>
<dbReference type="SFLD" id="SFLDG01136">
    <property type="entry name" value="C1.6:_Phosphoserine_Phosphatas"/>
    <property type="match status" value="1"/>
</dbReference>
<dbReference type="InterPro" id="IPR036412">
    <property type="entry name" value="HAD-like_sf"/>
</dbReference>
<evidence type="ECO:0000256" key="1">
    <source>
        <dbReference type="ARBA" id="ARBA00001946"/>
    </source>
</evidence>
<dbReference type="Gene3D" id="3.40.50.1000">
    <property type="entry name" value="HAD superfamily/HAD-like"/>
    <property type="match status" value="1"/>
</dbReference>
<dbReference type="EMBL" id="JAJEQT010000004">
    <property type="protein sequence ID" value="MCC2218850.1"/>
    <property type="molecule type" value="Genomic_DNA"/>
</dbReference>
<dbReference type="GO" id="GO:0016787">
    <property type="term" value="F:hydrolase activity"/>
    <property type="evidence" value="ECO:0007669"/>
    <property type="project" value="UniProtKB-KW"/>
</dbReference>
<dbReference type="RefSeq" id="WP_227573216.1">
    <property type="nucleotide sequence ID" value="NZ_JAJEQT010000004.1"/>
</dbReference>
<dbReference type="InterPro" id="IPR050793">
    <property type="entry name" value="CMP-NeuNAc_synthase"/>
</dbReference>
<evidence type="ECO:0000313" key="7">
    <source>
        <dbReference type="EMBL" id="MCC2218850.1"/>
    </source>
</evidence>
<evidence type="ECO:0000256" key="2">
    <source>
        <dbReference type="ARBA" id="ARBA00005893"/>
    </source>
</evidence>
<dbReference type="Proteomes" id="UP001198495">
    <property type="component" value="Unassembled WGS sequence"/>
</dbReference>
<comment type="similarity">
    <text evidence="2">Belongs to the KdsC family.</text>
</comment>
<reference evidence="7 8" key="1">
    <citation type="submission" date="2021-10" db="EMBL/GenBank/DDBJ databases">
        <title>Anaerobic single-cell dispensing facilitates the cultivation of human gut bacteria.</title>
        <authorList>
            <person name="Afrizal A."/>
        </authorList>
    </citation>
    <scope>NUCLEOTIDE SEQUENCE [LARGE SCALE GENOMIC DNA]</scope>
    <source>
        <strain evidence="7 8">CLA-AA-H212</strain>
    </source>
</reference>
<name>A0ABS8FNS0_9FIRM</name>
<dbReference type="InterPro" id="IPR010023">
    <property type="entry name" value="KdsC_fam"/>
</dbReference>
<accession>A0ABS8FNS0</accession>